<evidence type="ECO:0000259" key="7">
    <source>
        <dbReference type="PROSITE" id="PS50172"/>
    </source>
</evidence>
<dbReference type="GO" id="GO:0006303">
    <property type="term" value="P:double-strand break repair via nonhomologous end joining"/>
    <property type="evidence" value="ECO:0007669"/>
    <property type="project" value="InterPro"/>
</dbReference>
<dbReference type="Gene3D" id="3.40.50.10190">
    <property type="entry name" value="BRCT domain"/>
    <property type="match status" value="2"/>
</dbReference>
<evidence type="ECO:0000256" key="2">
    <source>
        <dbReference type="ARBA" id="ARBA00022737"/>
    </source>
</evidence>
<dbReference type="SUPFAM" id="SSF52113">
    <property type="entry name" value="BRCT domain"/>
    <property type="match status" value="2"/>
</dbReference>
<evidence type="ECO:0000256" key="3">
    <source>
        <dbReference type="ARBA" id="ARBA00022763"/>
    </source>
</evidence>
<dbReference type="OrthoDB" id="25840at2759"/>
<gene>
    <name evidence="8" type="primary">XRCC1</name>
    <name evidence="8" type="ORF">Anas_01052</name>
</gene>
<dbReference type="InterPro" id="IPR001357">
    <property type="entry name" value="BRCT_dom"/>
</dbReference>
<feature type="compositionally biased region" description="Acidic residues" evidence="6">
    <location>
        <begin position="534"/>
        <end position="544"/>
    </location>
</feature>
<dbReference type="Pfam" id="PF00533">
    <property type="entry name" value="BRCT"/>
    <property type="match status" value="2"/>
</dbReference>
<dbReference type="Proteomes" id="UP000326759">
    <property type="component" value="Unassembled WGS sequence"/>
</dbReference>
<accession>A0A5N5TPT9</accession>
<proteinExistence type="predicted"/>
<dbReference type="InterPro" id="IPR045080">
    <property type="entry name" value="BRCT_XRCC1_rpt1"/>
</dbReference>
<comment type="caution">
    <text evidence="8">The sequence shown here is derived from an EMBL/GenBank/DDBJ whole genome shotgun (WGS) entry which is preliminary data.</text>
</comment>
<protein>
    <submittedName>
        <fullName evidence="8">DNA repair protein XRCC1</fullName>
    </submittedName>
</protein>
<comment type="subcellular location">
    <subcellularLocation>
        <location evidence="1">Nucleus</location>
    </subcellularLocation>
</comment>
<feature type="compositionally biased region" description="Basic and acidic residues" evidence="6">
    <location>
        <begin position="494"/>
        <end position="522"/>
    </location>
</feature>
<dbReference type="PROSITE" id="PS50172">
    <property type="entry name" value="BRCT"/>
    <property type="match status" value="2"/>
</dbReference>
<dbReference type="GO" id="GO:0003684">
    <property type="term" value="F:damaged DNA binding"/>
    <property type="evidence" value="ECO:0007669"/>
    <property type="project" value="InterPro"/>
</dbReference>
<feature type="domain" description="BRCT" evidence="7">
    <location>
        <begin position="557"/>
        <end position="655"/>
    </location>
</feature>
<dbReference type="Gene3D" id="2.60.120.260">
    <property type="entry name" value="Galactose-binding domain-like"/>
    <property type="match status" value="1"/>
</dbReference>
<evidence type="ECO:0000256" key="1">
    <source>
        <dbReference type="ARBA" id="ARBA00004123"/>
    </source>
</evidence>
<feature type="domain" description="BRCT" evidence="7">
    <location>
        <begin position="349"/>
        <end position="436"/>
    </location>
</feature>
<keyword evidence="5" id="KW-0539">Nucleus</keyword>
<name>A0A5N5TPT9_9CRUS</name>
<dbReference type="InterPro" id="IPR036420">
    <property type="entry name" value="BRCT_dom_sf"/>
</dbReference>
<feature type="compositionally biased region" description="Basic and acidic residues" evidence="6">
    <location>
        <begin position="259"/>
        <end position="269"/>
    </location>
</feature>
<evidence type="ECO:0000313" key="8">
    <source>
        <dbReference type="EMBL" id="KAB7508197.1"/>
    </source>
</evidence>
<dbReference type="InterPro" id="IPR008979">
    <property type="entry name" value="Galactose-bd-like_sf"/>
</dbReference>
<evidence type="ECO:0000256" key="5">
    <source>
        <dbReference type="ARBA" id="ARBA00023242"/>
    </source>
</evidence>
<dbReference type="SMART" id="SM00292">
    <property type="entry name" value="BRCT"/>
    <property type="match status" value="2"/>
</dbReference>
<reference evidence="8 9" key="1">
    <citation type="journal article" date="2019" name="PLoS Biol.">
        <title>Sex chromosomes control vertical transmission of feminizing Wolbachia symbionts in an isopod.</title>
        <authorList>
            <person name="Becking T."/>
            <person name="Chebbi M.A."/>
            <person name="Giraud I."/>
            <person name="Moumen B."/>
            <person name="Laverre T."/>
            <person name="Caubet Y."/>
            <person name="Peccoud J."/>
            <person name="Gilbert C."/>
            <person name="Cordaux R."/>
        </authorList>
    </citation>
    <scope>NUCLEOTIDE SEQUENCE [LARGE SCALE GENOMIC DNA]</scope>
    <source>
        <strain evidence="8">ANa2</strain>
        <tissue evidence="8">Whole body excluding digestive tract and cuticle</tissue>
    </source>
</reference>
<dbReference type="GO" id="GO:0000012">
    <property type="term" value="P:single strand break repair"/>
    <property type="evidence" value="ECO:0007669"/>
    <property type="project" value="InterPro"/>
</dbReference>
<dbReference type="SUPFAM" id="SSF49785">
    <property type="entry name" value="Galactose-binding domain-like"/>
    <property type="match status" value="1"/>
</dbReference>
<dbReference type="FunFam" id="3.40.50.10190:FF:000008">
    <property type="entry name" value="X-ray repair cross complementing 1"/>
    <property type="match status" value="1"/>
</dbReference>
<dbReference type="CDD" id="cd17725">
    <property type="entry name" value="BRCT_XRCC1_rpt1"/>
    <property type="match status" value="1"/>
</dbReference>
<feature type="compositionally biased region" description="Basic and acidic residues" evidence="6">
    <location>
        <begin position="303"/>
        <end position="331"/>
    </location>
</feature>
<keyword evidence="9" id="KW-1185">Reference proteome</keyword>
<organism evidence="8 9">
    <name type="scientific">Armadillidium nasatum</name>
    <dbReference type="NCBI Taxonomy" id="96803"/>
    <lineage>
        <taxon>Eukaryota</taxon>
        <taxon>Metazoa</taxon>
        <taxon>Ecdysozoa</taxon>
        <taxon>Arthropoda</taxon>
        <taxon>Crustacea</taxon>
        <taxon>Multicrustacea</taxon>
        <taxon>Malacostraca</taxon>
        <taxon>Eumalacostraca</taxon>
        <taxon>Peracarida</taxon>
        <taxon>Isopoda</taxon>
        <taxon>Oniscidea</taxon>
        <taxon>Crinocheta</taxon>
        <taxon>Armadillidiidae</taxon>
        <taxon>Armadillidium</taxon>
    </lineage>
</organism>
<keyword evidence="2" id="KW-0677">Repeat</keyword>
<feature type="region of interest" description="Disordered" evidence="6">
    <location>
        <begin position="200"/>
        <end position="344"/>
    </location>
</feature>
<keyword evidence="3" id="KW-0227">DNA damage</keyword>
<dbReference type="Pfam" id="PF01834">
    <property type="entry name" value="XRCC1_N"/>
    <property type="match status" value="1"/>
</dbReference>
<dbReference type="GO" id="GO:0005634">
    <property type="term" value="C:nucleus"/>
    <property type="evidence" value="ECO:0007669"/>
    <property type="project" value="UniProtKB-SubCell"/>
</dbReference>
<dbReference type="InterPro" id="IPR002706">
    <property type="entry name" value="Xrcc1_N"/>
</dbReference>
<dbReference type="PANTHER" id="PTHR11370">
    <property type="entry name" value="DNA-REPAIR PROTEIN XRCC1"/>
    <property type="match status" value="1"/>
</dbReference>
<dbReference type="EMBL" id="SEYY01000018">
    <property type="protein sequence ID" value="KAB7508197.1"/>
    <property type="molecule type" value="Genomic_DNA"/>
</dbReference>
<evidence type="ECO:0000313" key="9">
    <source>
        <dbReference type="Proteomes" id="UP000326759"/>
    </source>
</evidence>
<evidence type="ECO:0000256" key="4">
    <source>
        <dbReference type="ARBA" id="ARBA00023204"/>
    </source>
</evidence>
<feature type="compositionally biased region" description="Basic and acidic residues" evidence="6">
    <location>
        <begin position="461"/>
        <end position="475"/>
    </location>
</feature>
<feature type="region of interest" description="Disordered" evidence="6">
    <location>
        <begin position="440"/>
        <end position="555"/>
    </location>
</feature>
<evidence type="ECO:0000256" key="6">
    <source>
        <dbReference type="SAM" id="MobiDB-lite"/>
    </source>
</evidence>
<keyword evidence="4" id="KW-0234">DNA repair</keyword>
<dbReference type="FunFam" id="2.60.120.260:FF:000025">
    <property type="entry name" value="DNA repair protein XRCC1 isoform X1"/>
    <property type="match status" value="1"/>
</dbReference>
<dbReference type="AlphaFoldDB" id="A0A5N5TPT9"/>
<sequence>MPHLNFTEVLTFSSEDPNHPADNLLKSDTYLKWKSASGRNENQEYVVLKLEKLSSIRSLDIGNENSAFIEVLVSREEGEFKVLLVASSFMSPLESRNGTNSNRVRMFGSDKLNKPIAEQKWDRIKIICTQPFIKKAQCGLTFVKVYGPEVKSTDDDKNKLGKFTILEDDDDDGPLSIGSFFAKRKEKESSPLTGAAAIRAASKMAAQSPEQTKILKRSAEENSSNAPDIGFYQLKKRLKESQDTDRSVVSEKGAQSPEETTKGLKRSSEENSSVDPNIVLNQIKKKMKESIGKERSASPSSKSEAENQNKKPEVKKSSDSNSTRHRDKKSDSSAIPNSSKTSKKRLTRSFNKLMHDVVFVLSGYQNPQRSNLRDSLIEMGAKYKNDWGNDCTHLICAFRNTPKFQSVKGKGKIVTEKWVEDCYKKKIRFPWRRYNLEKNRSDESEDEIWASEICPDSQNGNERKFSDKLSDTDEMHESEDTDDEIQRAVQKNKQTNDRGKHPDKPKEEKTVKQDSHYDKSADNKSSSPKHTSDDEYDADTDVDEDDKKDTTELPLPPLKNIFKEKVFFIYGSLDESKKKSLIRYAFKYSVLFSLPCRKISTYMNEEVTYVITDDSWDDNFDNALEDNPNLQFVKSQWIWKCCNSEKMVPPQPFLIVPKDES</sequence>
<dbReference type="PANTHER" id="PTHR11370:SF5">
    <property type="entry name" value="DNA REPAIR PROTEIN XRCC1"/>
    <property type="match status" value="1"/>
</dbReference>
<feature type="compositionally biased region" description="Basic and acidic residues" evidence="6">
    <location>
        <begin position="239"/>
        <end position="249"/>
    </location>
</feature>
<dbReference type="GO" id="GO:0006284">
    <property type="term" value="P:base-excision repair"/>
    <property type="evidence" value="ECO:0007669"/>
    <property type="project" value="InterPro"/>
</dbReference>